<accession>A0ABQ5REB3</accession>
<protein>
    <submittedName>
        <fullName evidence="2">Uncharacterized protein</fullName>
    </submittedName>
</protein>
<name>A0ABQ5REB3_9ACTN</name>
<comment type="caution">
    <text evidence="2">The sequence shown here is derived from an EMBL/GenBank/DDBJ whole genome shotgun (WGS) entry which is preliminary data.</text>
</comment>
<gene>
    <name evidence="2" type="ORF">Pa4123_92170</name>
</gene>
<proteinExistence type="predicted"/>
<evidence type="ECO:0000256" key="1">
    <source>
        <dbReference type="SAM" id="MobiDB-lite"/>
    </source>
</evidence>
<sequence length="77" mass="8121">MGDGLIVEAGRTSRRPASDGLCVLPPIAVELTDDVYARAVTALAQIMAAQWNSQLEVTEQEARPVRAPSSAGVSDLK</sequence>
<feature type="region of interest" description="Disordered" evidence="1">
    <location>
        <begin position="57"/>
        <end position="77"/>
    </location>
</feature>
<dbReference type="Proteomes" id="UP001144280">
    <property type="component" value="Unassembled WGS sequence"/>
</dbReference>
<evidence type="ECO:0000313" key="3">
    <source>
        <dbReference type="Proteomes" id="UP001144280"/>
    </source>
</evidence>
<dbReference type="EMBL" id="BSDI01000115">
    <property type="protein sequence ID" value="GLI03936.1"/>
    <property type="molecule type" value="Genomic_DNA"/>
</dbReference>
<evidence type="ECO:0000313" key="2">
    <source>
        <dbReference type="EMBL" id="GLI03936.1"/>
    </source>
</evidence>
<keyword evidence="3" id="KW-1185">Reference proteome</keyword>
<reference evidence="2" key="1">
    <citation type="submission" date="2022-12" db="EMBL/GenBank/DDBJ databases">
        <title>New Phytohabitans aurantiacus sp. RD004123 nov., an actinomycete isolated from soil.</title>
        <authorList>
            <person name="Triningsih D.W."/>
            <person name="Harunari E."/>
            <person name="Igarashi Y."/>
        </authorList>
    </citation>
    <scope>NUCLEOTIDE SEQUENCE</scope>
    <source>
        <strain evidence="2">RD004123</strain>
    </source>
</reference>
<organism evidence="2 3">
    <name type="scientific">Phytohabitans aurantiacus</name>
    <dbReference type="NCBI Taxonomy" id="3016789"/>
    <lineage>
        <taxon>Bacteria</taxon>
        <taxon>Bacillati</taxon>
        <taxon>Actinomycetota</taxon>
        <taxon>Actinomycetes</taxon>
        <taxon>Micromonosporales</taxon>
        <taxon>Micromonosporaceae</taxon>
    </lineage>
</organism>